<gene>
    <name evidence="4" type="ORF">A2801_01810</name>
</gene>
<name>A0A1F7YMN5_9BACT</name>
<reference evidence="4 5" key="1">
    <citation type="journal article" date="2016" name="Nat. Commun.">
        <title>Thousands of microbial genomes shed light on interconnected biogeochemical processes in an aquifer system.</title>
        <authorList>
            <person name="Anantharaman K."/>
            <person name="Brown C.T."/>
            <person name="Hug L.A."/>
            <person name="Sharon I."/>
            <person name="Castelle C.J."/>
            <person name="Probst A.J."/>
            <person name="Thomas B.C."/>
            <person name="Singh A."/>
            <person name="Wilkins M.J."/>
            <person name="Karaoz U."/>
            <person name="Brodie E.L."/>
            <person name="Williams K.H."/>
            <person name="Hubbard S.S."/>
            <person name="Banfield J.F."/>
        </authorList>
    </citation>
    <scope>NUCLEOTIDE SEQUENCE [LARGE SCALE GENOMIC DNA]</scope>
</reference>
<feature type="domain" description="LytR/CpsA/Psr regulator C-terminal" evidence="3">
    <location>
        <begin position="211"/>
        <end position="298"/>
    </location>
</feature>
<dbReference type="Pfam" id="PF13399">
    <property type="entry name" value="LytR_C"/>
    <property type="match status" value="1"/>
</dbReference>
<dbReference type="EMBL" id="MGGM01000027">
    <property type="protein sequence ID" value="OGM28601.1"/>
    <property type="molecule type" value="Genomic_DNA"/>
</dbReference>
<keyword evidence="2" id="KW-0472">Membrane</keyword>
<feature type="compositionally biased region" description="Polar residues" evidence="1">
    <location>
        <begin position="79"/>
        <end position="107"/>
    </location>
</feature>
<keyword evidence="2" id="KW-1133">Transmembrane helix</keyword>
<feature type="region of interest" description="Disordered" evidence="1">
    <location>
        <begin position="1"/>
        <end position="115"/>
    </location>
</feature>
<evidence type="ECO:0000313" key="4">
    <source>
        <dbReference type="EMBL" id="OGM28601.1"/>
    </source>
</evidence>
<accession>A0A1F7YMN5</accession>
<sequence>MAARKKLKVEEVKEDKPLKAPRQSKKQPLKEEDVTKVDEKFEMPEAVMDESPILSTEPAAMPDVAPPPTPSPMPPLSMGTDTPAPSTTEPMMSDPDSNVAASTNSLGDASVPPPSEIEKMAQNEKLDFGEENESKLKDEGKRPSLKFILMIAIVSALVAAIVSGGVYVYLNSASTAKSPVEDVEPTSTPVVVVPEATSTPEPQTVDLESFSVSVLNGSGAAGAAGAGQTLMEEAGFSVTDTANAGSYDFKNTVVQVKASVPAVVVESAKNALSSDYTVEVGDPLDDASEYDIVVTIGTTK</sequence>
<dbReference type="Gene3D" id="3.30.70.2390">
    <property type="match status" value="1"/>
</dbReference>
<comment type="caution">
    <text evidence="4">The sequence shown here is derived from an EMBL/GenBank/DDBJ whole genome shotgun (WGS) entry which is preliminary data.</text>
</comment>
<evidence type="ECO:0000313" key="5">
    <source>
        <dbReference type="Proteomes" id="UP000177263"/>
    </source>
</evidence>
<keyword evidence="2" id="KW-0812">Transmembrane</keyword>
<feature type="transmembrane region" description="Helical" evidence="2">
    <location>
        <begin position="147"/>
        <end position="170"/>
    </location>
</feature>
<dbReference type="InterPro" id="IPR027381">
    <property type="entry name" value="LytR/CpsA/Psr_C"/>
</dbReference>
<protein>
    <recommendedName>
        <fullName evidence="3">LytR/CpsA/Psr regulator C-terminal domain-containing protein</fullName>
    </recommendedName>
</protein>
<feature type="compositionally biased region" description="Basic and acidic residues" evidence="1">
    <location>
        <begin position="28"/>
        <end position="43"/>
    </location>
</feature>
<dbReference type="AlphaFoldDB" id="A0A1F7YMN5"/>
<feature type="compositionally biased region" description="Pro residues" evidence="1">
    <location>
        <begin position="64"/>
        <end position="75"/>
    </location>
</feature>
<evidence type="ECO:0000256" key="1">
    <source>
        <dbReference type="SAM" id="MobiDB-lite"/>
    </source>
</evidence>
<dbReference type="Proteomes" id="UP000177263">
    <property type="component" value="Unassembled WGS sequence"/>
</dbReference>
<evidence type="ECO:0000256" key="2">
    <source>
        <dbReference type="SAM" id="Phobius"/>
    </source>
</evidence>
<proteinExistence type="predicted"/>
<evidence type="ECO:0000259" key="3">
    <source>
        <dbReference type="Pfam" id="PF13399"/>
    </source>
</evidence>
<organism evidence="4 5">
    <name type="scientific">Candidatus Woesebacteria bacterium RIFCSPHIGHO2_01_FULL_41_10</name>
    <dbReference type="NCBI Taxonomy" id="1802500"/>
    <lineage>
        <taxon>Bacteria</taxon>
        <taxon>Candidatus Woeseibacteriota</taxon>
    </lineage>
</organism>
<feature type="compositionally biased region" description="Basic and acidic residues" evidence="1">
    <location>
        <begin position="8"/>
        <end position="18"/>
    </location>
</feature>